<dbReference type="Proteomes" id="UP000789702">
    <property type="component" value="Unassembled WGS sequence"/>
</dbReference>
<evidence type="ECO:0000313" key="2">
    <source>
        <dbReference type="Proteomes" id="UP000789702"/>
    </source>
</evidence>
<keyword evidence="2" id="KW-1185">Reference proteome</keyword>
<organism evidence="1 2">
    <name type="scientific">Dentiscutata heterogama</name>
    <dbReference type="NCBI Taxonomy" id="1316150"/>
    <lineage>
        <taxon>Eukaryota</taxon>
        <taxon>Fungi</taxon>
        <taxon>Fungi incertae sedis</taxon>
        <taxon>Mucoromycota</taxon>
        <taxon>Glomeromycotina</taxon>
        <taxon>Glomeromycetes</taxon>
        <taxon>Diversisporales</taxon>
        <taxon>Gigasporaceae</taxon>
        <taxon>Dentiscutata</taxon>
    </lineage>
</organism>
<name>A0ACA9PPW7_9GLOM</name>
<evidence type="ECO:0000313" key="1">
    <source>
        <dbReference type="EMBL" id="CAG8720023.1"/>
    </source>
</evidence>
<gene>
    <name evidence="1" type="ORF">DHETER_LOCUS12774</name>
</gene>
<protein>
    <submittedName>
        <fullName evidence="1">13967_t:CDS:1</fullName>
    </submittedName>
</protein>
<sequence>MASNQVDFTSLPILDYSLIHNLKKDEFLSQLRNALLHVGFLYVKNHPIPEKLITKIKSYSDQLFNLPTSEKLRIEMCNSPHFLGYDKLAAEKTKDIEDQREQFNFGAEVPCTWKKGEPLYRRLRGPNQWPDEKYVPGFKETLLEYIKAISDFSLEFMQLIASSLGLPSDSLYKFLDPLNKQMNRLKIVKYPPLNALALGPDDIAQGVGPHKDAWLTFLLQVNDVW</sequence>
<comment type="caution">
    <text evidence="1">The sequence shown here is derived from an EMBL/GenBank/DDBJ whole genome shotgun (WGS) entry which is preliminary data.</text>
</comment>
<proteinExistence type="predicted"/>
<feature type="non-terminal residue" evidence="1">
    <location>
        <position position="225"/>
    </location>
</feature>
<dbReference type="EMBL" id="CAJVPU010032569">
    <property type="protein sequence ID" value="CAG8720023.1"/>
    <property type="molecule type" value="Genomic_DNA"/>
</dbReference>
<reference evidence="1" key="1">
    <citation type="submission" date="2021-06" db="EMBL/GenBank/DDBJ databases">
        <authorList>
            <person name="Kallberg Y."/>
            <person name="Tangrot J."/>
            <person name="Rosling A."/>
        </authorList>
    </citation>
    <scope>NUCLEOTIDE SEQUENCE</scope>
    <source>
        <strain evidence="1">IL203A</strain>
    </source>
</reference>
<accession>A0ACA9PPW7</accession>